<dbReference type="PANTHER" id="PTHR30603">
    <property type="entry name" value="RNA POLYMERASE SIGMA FACTOR RPO"/>
    <property type="match status" value="1"/>
</dbReference>
<dbReference type="GO" id="GO:0003700">
    <property type="term" value="F:DNA-binding transcription factor activity"/>
    <property type="evidence" value="ECO:0007669"/>
    <property type="project" value="InterPro"/>
</dbReference>
<proteinExistence type="predicted"/>
<name>A0A7C4U368_9BACT</name>
<dbReference type="SUPFAM" id="SSF88659">
    <property type="entry name" value="Sigma3 and sigma4 domains of RNA polymerase sigma factors"/>
    <property type="match status" value="1"/>
</dbReference>
<dbReference type="PANTHER" id="PTHR30603:SF47">
    <property type="entry name" value="RNA POLYMERASE SIGMA FACTOR SIGD, CHLOROPLASTIC"/>
    <property type="match status" value="1"/>
</dbReference>
<dbReference type="Gene3D" id="1.10.10.10">
    <property type="entry name" value="Winged helix-like DNA-binding domain superfamily/Winged helix DNA-binding domain"/>
    <property type="match status" value="1"/>
</dbReference>
<evidence type="ECO:0000313" key="2">
    <source>
        <dbReference type="EMBL" id="HGW60705.1"/>
    </source>
</evidence>
<dbReference type="InterPro" id="IPR036388">
    <property type="entry name" value="WH-like_DNA-bd_sf"/>
</dbReference>
<accession>A0A7C4U368</accession>
<dbReference type="Pfam" id="PF04545">
    <property type="entry name" value="Sigma70_r4"/>
    <property type="match status" value="1"/>
</dbReference>
<dbReference type="InterPro" id="IPR007630">
    <property type="entry name" value="RNA_pol_sigma70_r4"/>
</dbReference>
<evidence type="ECO:0000259" key="1">
    <source>
        <dbReference type="Pfam" id="PF04545"/>
    </source>
</evidence>
<comment type="caution">
    <text evidence="2">The sequence shown here is derived from an EMBL/GenBank/DDBJ whole genome shotgun (WGS) entry which is preliminary data.</text>
</comment>
<dbReference type="EMBL" id="DTHV01000146">
    <property type="protein sequence ID" value="HGW60705.1"/>
    <property type="molecule type" value="Genomic_DNA"/>
</dbReference>
<dbReference type="GO" id="GO:0006352">
    <property type="term" value="P:DNA-templated transcription initiation"/>
    <property type="evidence" value="ECO:0007669"/>
    <property type="project" value="InterPro"/>
</dbReference>
<dbReference type="InterPro" id="IPR050239">
    <property type="entry name" value="Sigma-70_RNA_pol_init_factors"/>
</dbReference>
<gene>
    <name evidence="2" type="ORF">ENV82_04680</name>
</gene>
<dbReference type="InterPro" id="IPR013324">
    <property type="entry name" value="RNA_pol_sigma_r3/r4-like"/>
</dbReference>
<dbReference type="AlphaFoldDB" id="A0A7C4U368"/>
<protein>
    <recommendedName>
        <fullName evidence="1">RNA polymerase sigma-70 region 4 domain-containing protein</fullName>
    </recommendedName>
</protein>
<organism evidence="2">
    <name type="scientific">Caldisericum exile</name>
    <dbReference type="NCBI Taxonomy" id="693075"/>
    <lineage>
        <taxon>Bacteria</taxon>
        <taxon>Pseudomonadati</taxon>
        <taxon>Caldisericota/Cryosericota group</taxon>
        <taxon>Caldisericota</taxon>
        <taxon>Caldisericia</taxon>
        <taxon>Caldisericales</taxon>
        <taxon>Caldisericaceae</taxon>
        <taxon>Caldisericum</taxon>
    </lineage>
</organism>
<feature type="domain" description="RNA polymerase sigma-70 region 4" evidence="1">
    <location>
        <begin position="58"/>
        <end position="121"/>
    </location>
</feature>
<reference evidence="2" key="1">
    <citation type="journal article" date="2020" name="mSystems">
        <title>Genome- and Community-Level Interaction Insights into Carbon Utilization and Element Cycling Functions of Hydrothermarchaeota in Hydrothermal Sediment.</title>
        <authorList>
            <person name="Zhou Z."/>
            <person name="Liu Y."/>
            <person name="Xu W."/>
            <person name="Pan J."/>
            <person name="Luo Z.H."/>
            <person name="Li M."/>
        </authorList>
    </citation>
    <scope>NUCLEOTIDE SEQUENCE [LARGE SCALE GENOMIC DNA]</scope>
    <source>
        <strain evidence="2">SpSt-794</strain>
    </source>
</reference>
<sequence>MPAISSRKLDWDRYQEIDSQSKKEKEEKMKKHRWTKDWLKYQKETHNWLQKHRLSDYLSPREEKILRMRYGLEHPNDDCDLSKNKGAKFCNEFHTLKEISQVFGVEVERIRRIEAKALQKIMLRKD</sequence>
<dbReference type="CDD" id="cd06171">
    <property type="entry name" value="Sigma70_r4"/>
    <property type="match status" value="1"/>
</dbReference>